<organism evidence="1 2">
    <name type="scientific">Paracoccus yeei</name>
    <dbReference type="NCBI Taxonomy" id="147645"/>
    <lineage>
        <taxon>Bacteria</taxon>
        <taxon>Pseudomonadati</taxon>
        <taxon>Pseudomonadota</taxon>
        <taxon>Alphaproteobacteria</taxon>
        <taxon>Rhodobacterales</taxon>
        <taxon>Paracoccaceae</taxon>
        <taxon>Paracoccus</taxon>
    </lineage>
</organism>
<dbReference type="EMBL" id="CP031078">
    <property type="protein sequence ID" value="AYF00831.1"/>
    <property type="molecule type" value="Genomic_DNA"/>
</dbReference>
<dbReference type="RefSeq" id="WP_199722253.1">
    <property type="nucleotide sequence ID" value="NZ_CP031078.1"/>
</dbReference>
<proteinExistence type="predicted"/>
<dbReference type="GO" id="GO:0050545">
    <property type="term" value="F:sulfopyruvate decarboxylase activity"/>
    <property type="evidence" value="ECO:0007669"/>
    <property type="project" value="UniProtKB-EC"/>
</dbReference>
<accession>A0A386UJX2</accession>
<evidence type="ECO:0000313" key="2">
    <source>
        <dbReference type="Proteomes" id="UP000272010"/>
    </source>
</evidence>
<evidence type="ECO:0000313" key="1">
    <source>
        <dbReference type="EMBL" id="AYF00831.1"/>
    </source>
</evidence>
<reference evidence="2" key="1">
    <citation type="submission" date="2018-07" db="EMBL/GenBank/DDBJ databases">
        <title>Genome Structure of the Opportunistic Pathogen Paracoccus yeei (Alphaproteobacteria) and Identification of Putative Virulence Factors.</title>
        <authorList>
            <person name="Lasek R."/>
            <person name="Szuplewska M."/>
            <person name="Mitura M."/>
            <person name="Decewicz P."/>
            <person name="Chmielowska C."/>
            <person name="Pawlot A."/>
            <person name="Sentkowska D."/>
            <person name="Czarnecki J."/>
            <person name="Bartosik D."/>
        </authorList>
    </citation>
    <scope>NUCLEOTIDE SEQUENCE [LARGE SCALE GENOMIC DNA]</scope>
    <source>
        <strain evidence="2">CCUG 32053</strain>
    </source>
</reference>
<dbReference type="EC" id="4.1.1.79" evidence="1"/>
<keyword evidence="1" id="KW-0670">Pyruvate</keyword>
<name>A0A386UJX2_9RHOB</name>
<protein>
    <submittedName>
        <fullName evidence="1">Phosphonopyruvate decarboxylase</fullName>
        <ecNumber evidence="1">4.1.1.79</ecNumber>
    </submittedName>
</protein>
<dbReference type="Gene3D" id="3.40.50.970">
    <property type="match status" value="1"/>
</dbReference>
<sequence>MLNIVPPVAQTRWQEDVFRILKAHDVRHVVYVPDAGHSVAIDLAEQDEDIHSVVLTTEEEGIGYLAGAWLGASAAPC</sequence>
<dbReference type="SUPFAM" id="SSF52518">
    <property type="entry name" value="Thiamin diphosphate-binding fold (THDP-binding)"/>
    <property type="match status" value="1"/>
</dbReference>
<keyword evidence="1" id="KW-0456">Lyase</keyword>
<gene>
    <name evidence="1" type="ORF">PY32053_01175</name>
</gene>
<dbReference type="Proteomes" id="UP000272010">
    <property type="component" value="Chromosome"/>
</dbReference>
<dbReference type="AlphaFoldDB" id="A0A386UJX2"/>
<dbReference type="InterPro" id="IPR029061">
    <property type="entry name" value="THDP-binding"/>
</dbReference>